<organism evidence="1 2">
    <name type="scientific">Pandoraea commovens</name>
    <dbReference type="NCBI Taxonomy" id="2508289"/>
    <lineage>
        <taxon>Bacteria</taxon>
        <taxon>Pseudomonadati</taxon>
        <taxon>Pseudomonadota</taxon>
        <taxon>Betaproteobacteria</taxon>
        <taxon>Burkholderiales</taxon>
        <taxon>Burkholderiaceae</taxon>
        <taxon>Pandoraea</taxon>
    </lineage>
</organism>
<gene>
    <name evidence="1" type="ORF">NTU39_04310</name>
</gene>
<protein>
    <submittedName>
        <fullName evidence="1">Uncharacterized protein</fullName>
    </submittedName>
</protein>
<evidence type="ECO:0000313" key="1">
    <source>
        <dbReference type="EMBL" id="UVA80255.1"/>
    </source>
</evidence>
<dbReference type="Proteomes" id="UP001058980">
    <property type="component" value="Chromosome"/>
</dbReference>
<name>A0ABY5QIH5_9BURK</name>
<evidence type="ECO:0000313" key="2">
    <source>
        <dbReference type="Proteomes" id="UP001058980"/>
    </source>
</evidence>
<sequence length="409" mass="45111">MPNISETHFHNLTISTAPHESLRDSAIDQLKDFTCRFNDGNRPADQVIEDFIRNFDSTELLGSVLRGLSEEKKESVLRAAARCHVASFGPGRDFLAKRNQFHLVDQDSATLFGALTAELREVMIADAYIGDRGQIVVRFPDGGLCIPLGRAWLGTGEGALTTDEIQKLLTDPEARLHCLLDIFSAKLVHLDAQTPDTETCHFWSDLIDRCIDGKPIAEFSKKKAVLEALAFTLRNLTDRAFSRGGEEEFPMVRMLTHCAEAYFLAGDLGACGATLCKLAASRALKFERDAAVGVATLAASVFARNALKRWSDGHYADAVVCHGMALRTYAEEHALRGLRGGPQARISRAVDEIVPLPKFVDHISRTEFEAAWADQQAKTEETLSEIESNLRTLAVMGRLAKLKAQKSNR</sequence>
<dbReference type="RefSeq" id="WP_257959293.1">
    <property type="nucleotide sequence ID" value="NZ_CP102780.1"/>
</dbReference>
<dbReference type="EMBL" id="CP102780">
    <property type="protein sequence ID" value="UVA80255.1"/>
    <property type="molecule type" value="Genomic_DNA"/>
</dbReference>
<proteinExistence type="predicted"/>
<reference evidence="1" key="1">
    <citation type="submission" date="2022-08" db="EMBL/GenBank/DDBJ databases">
        <title>Multi-unit outbreak of Pandoraea commovens among non-cystic fibrosis intensive care patients from 2019 to 2021 in Berlin, Germany.</title>
        <authorList>
            <person name="Menzel P."/>
        </authorList>
    </citation>
    <scope>NUCLEOTIDE SEQUENCE</scope>
    <source>
        <strain evidence="1">LB-19-202-79</strain>
    </source>
</reference>
<accession>A0ABY5QIH5</accession>
<keyword evidence="2" id="KW-1185">Reference proteome</keyword>